<proteinExistence type="predicted"/>
<dbReference type="InterPro" id="IPR045889">
    <property type="entry name" value="MES/HNL"/>
</dbReference>
<dbReference type="Gene3D" id="3.40.50.1820">
    <property type="entry name" value="alpha/beta hydrolase"/>
    <property type="match status" value="1"/>
</dbReference>
<dbReference type="GO" id="GO:0080032">
    <property type="term" value="F:methyl jasmonate esterase activity"/>
    <property type="evidence" value="ECO:0007669"/>
    <property type="project" value="TreeGrafter"/>
</dbReference>
<accession>A0A1M4MWQ9</accession>
<dbReference type="RefSeq" id="WP_072705485.1">
    <property type="nucleotide sequence ID" value="NZ_FMJB01000041.1"/>
</dbReference>
<evidence type="ECO:0000313" key="3">
    <source>
        <dbReference type="Proteomes" id="UP000184085"/>
    </source>
</evidence>
<dbReference type="PANTHER" id="PTHR10992:SF1086">
    <property type="entry name" value="AB HYDROLASE-1 DOMAIN-CONTAINING PROTEIN"/>
    <property type="match status" value="1"/>
</dbReference>
<protein>
    <submittedName>
        <fullName evidence="2">Putative esterase</fullName>
    </submittedName>
</protein>
<reference evidence="3" key="1">
    <citation type="submission" date="2016-09" db="EMBL/GenBank/DDBJ databases">
        <authorList>
            <person name="Wibberg D."/>
        </authorList>
    </citation>
    <scope>NUCLEOTIDE SEQUENCE [LARGE SCALE GENOMIC DNA]</scope>
</reference>
<dbReference type="Proteomes" id="UP000184085">
    <property type="component" value="Unassembled WGS sequence"/>
</dbReference>
<dbReference type="EMBL" id="FMJB01000041">
    <property type="protein sequence ID" value="SCM66991.1"/>
    <property type="molecule type" value="Genomic_DNA"/>
</dbReference>
<evidence type="ECO:0000313" key="2">
    <source>
        <dbReference type="EMBL" id="SCM66991.1"/>
    </source>
</evidence>
<sequence>MSDFLLIHGSCHGAWCWRDLIPALRTRGHSARAIDLPSHGSDGTPLADVTLDMYAEAILRAMKGPTIVVGHSMAGFPISRAAELDPTNFERLVYVCAYAPRNGMGLADMRREAPYQPLMQAVIKAPDGISFGIDPAQARDVFYHDCPPETVAFALTRLGQQPIKPQETPIEIGENYASVPKSYIRCDDDRTIPPEYQRTMTDGWPERDVYAMDCSHSPFFADPTRLAGLLNKIAAGE</sequence>
<dbReference type="AlphaFoldDB" id="A0A1M4MWQ9"/>
<feature type="domain" description="AB hydrolase-1" evidence="1">
    <location>
        <begin position="4"/>
        <end position="227"/>
    </location>
</feature>
<dbReference type="PANTHER" id="PTHR10992">
    <property type="entry name" value="METHYLESTERASE FAMILY MEMBER"/>
    <property type="match status" value="1"/>
</dbReference>
<dbReference type="SUPFAM" id="SSF53474">
    <property type="entry name" value="alpha/beta-Hydrolases"/>
    <property type="match status" value="1"/>
</dbReference>
<organism evidence="2 3">
    <name type="scientific">Donghicola eburneus</name>
    <dbReference type="NCBI Taxonomy" id="393278"/>
    <lineage>
        <taxon>Bacteria</taxon>
        <taxon>Pseudomonadati</taxon>
        <taxon>Pseudomonadota</taxon>
        <taxon>Alphaproteobacteria</taxon>
        <taxon>Rhodobacterales</taxon>
        <taxon>Roseobacteraceae</taxon>
        <taxon>Donghicola</taxon>
    </lineage>
</organism>
<dbReference type="GO" id="GO:0080030">
    <property type="term" value="F:methyl indole-3-acetate esterase activity"/>
    <property type="evidence" value="ECO:0007669"/>
    <property type="project" value="TreeGrafter"/>
</dbReference>
<dbReference type="Pfam" id="PF12697">
    <property type="entry name" value="Abhydrolase_6"/>
    <property type="match status" value="1"/>
</dbReference>
<dbReference type="InterPro" id="IPR029058">
    <property type="entry name" value="AB_hydrolase_fold"/>
</dbReference>
<name>A0A1M4MWQ9_9RHOB</name>
<gene>
    <name evidence="2" type="ORF">KARMA_1177</name>
</gene>
<evidence type="ECO:0000259" key="1">
    <source>
        <dbReference type="Pfam" id="PF12697"/>
    </source>
</evidence>
<keyword evidence="3" id="KW-1185">Reference proteome</keyword>
<dbReference type="InterPro" id="IPR000073">
    <property type="entry name" value="AB_hydrolase_1"/>
</dbReference>